<organism evidence="3 4">
    <name type="scientific">Halococcus dombrowskii</name>
    <dbReference type="NCBI Taxonomy" id="179637"/>
    <lineage>
        <taxon>Archaea</taxon>
        <taxon>Methanobacteriati</taxon>
        <taxon>Methanobacteriota</taxon>
        <taxon>Stenosarchaea group</taxon>
        <taxon>Halobacteria</taxon>
        <taxon>Halobacteriales</taxon>
        <taxon>Halococcaceae</taxon>
        <taxon>Halococcus</taxon>
    </lineage>
</organism>
<dbReference type="EMBL" id="BAAADN010000092">
    <property type="protein sequence ID" value="GAA0477971.1"/>
    <property type="molecule type" value="Genomic_DNA"/>
</dbReference>
<evidence type="ECO:0000313" key="4">
    <source>
        <dbReference type="Proteomes" id="UP001500962"/>
    </source>
</evidence>
<feature type="region of interest" description="Disordered" evidence="1">
    <location>
        <begin position="1"/>
        <end position="25"/>
    </location>
</feature>
<dbReference type="Pfam" id="PF20586">
    <property type="entry name" value="DUF6788"/>
    <property type="match status" value="1"/>
</dbReference>
<protein>
    <recommendedName>
        <fullName evidence="2">DUF6788 domain-containing protein</fullName>
    </recommendedName>
</protein>
<evidence type="ECO:0000313" key="3">
    <source>
        <dbReference type="EMBL" id="GAA0477971.1"/>
    </source>
</evidence>
<comment type="caution">
    <text evidence="3">The sequence shown here is derived from an EMBL/GenBank/DDBJ whole genome shotgun (WGS) entry which is preliminary data.</text>
</comment>
<feature type="region of interest" description="Disordered" evidence="1">
    <location>
        <begin position="56"/>
        <end position="76"/>
    </location>
</feature>
<dbReference type="Proteomes" id="UP001500962">
    <property type="component" value="Unassembled WGS sequence"/>
</dbReference>
<evidence type="ECO:0000259" key="2">
    <source>
        <dbReference type="Pfam" id="PF20586"/>
    </source>
</evidence>
<sequence>MQNQPLHKAIMADEDPPAPPGSLPKYLAEGLPKQDTETLLETREYLETLIEWSQRPVEGAELPEDAQPVEGASEARGTVVEEMVTCGDETCACMTDGEKHGPYLYRYYREGGTLTSEYLGKP</sequence>
<feature type="domain" description="DUF6788" evidence="2">
    <location>
        <begin position="61"/>
        <end position="121"/>
    </location>
</feature>
<accession>A0AAV3SMM2</accession>
<reference evidence="3" key="1">
    <citation type="journal article" date="2014" name="Int. J. Syst. Evol. Microbiol.">
        <title>Complete genome sequence of Corynebacterium casei LMG S-19264T (=DSM 44701T), isolated from a smear-ripened cheese.</title>
        <authorList>
            <consortium name="US DOE Joint Genome Institute (JGI-PGF)"/>
            <person name="Walter F."/>
            <person name="Albersmeier A."/>
            <person name="Kalinowski J."/>
            <person name="Ruckert C."/>
        </authorList>
    </citation>
    <scope>NUCLEOTIDE SEQUENCE</scope>
    <source>
        <strain evidence="3">JCM 12289</strain>
    </source>
</reference>
<name>A0AAV3SMM2_HALDO</name>
<dbReference type="AlphaFoldDB" id="A0AAV3SMM2"/>
<evidence type="ECO:0000256" key="1">
    <source>
        <dbReference type="SAM" id="MobiDB-lite"/>
    </source>
</evidence>
<dbReference type="InterPro" id="IPR046738">
    <property type="entry name" value="DUF6788"/>
</dbReference>
<reference evidence="3" key="2">
    <citation type="submission" date="2023-12" db="EMBL/GenBank/DDBJ databases">
        <authorList>
            <person name="Sun Q."/>
            <person name="Inoue M."/>
        </authorList>
    </citation>
    <scope>NUCLEOTIDE SEQUENCE</scope>
    <source>
        <strain evidence="3">JCM 12289</strain>
    </source>
</reference>
<gene>
    <name evidence="3" type="ORF">GCM10008985_37820</name>
</gene>
<proteinExistence type="predicted"/>